<dbReference type="EMBL" id="JBJKTR010000002">
    <property type="protein sequence ID" value="KAL3378129.1"/>
    <property type="molecule type" value="Genomic_DNA"/>
</dbReference>
<evidence type="ECO:0000256" key="4">
    <source>
        <dbReference type="ARBA" id="ARBA00022989"/>
    </source>
</evidence>
<organism evidence="8 9">
    <name type="scientific">Solanum stoloniferum</name>
    <dbReference type="NCBI Taxonomy" id="62892"/>
    <lineage>
        <taxon>Eukaryota</taxon>
        <taxon>Viridiplantae</taxon>
        <taxon>Streptophyta</taxon>
        <taxon>Embryophyta</taxon>
        <taxon>Tracheophyta</taxon>
        <taxon>Spermatophyta</taxon>
        <taxon>Magnoliopsida</taxon>
        <taxon>eudicotyledons</taxon>
        <taxon>Gunneridae</taxon>
        <taxon>Pentapetalae</taxon>
        <taxon>asterids</taxon>
        <taxon>lamiids</taxon>
        <taxon>Solanales</taxon>
        <taxon>Solanaceae</taxon>
        <taxon>Solanoideae</taxon>
        <taxon>Solaneae</taxon>
        <taxon>Solanum</taxon>
    </lineage>
</organism>
<reference evidence="8 9" key="1">
    <citation type="submission" date="2024-05" db="EMBL/GenBank/DDBJ databases">
        <title>De novo assembly of an allotetraploid wild potato.</title>
        <authorList>
            <person name="Hosaka A.J."/>
        </authorList>
    </citation>
    <scope>NUCLEOTIDE SEQUENCE [LARGE SCALE GENOMIC DNA]</scope>
    <source>
        <tissue evidence="8">Young leaves</tissue>
    </source>
</reference>
<feature type="transmembrane region" description="Helical" evidence="6">
    <location>
        <begin position="160"/>
        <end position="185"/>
    </location>
</feature>
<dbReference type="InterPro" id="IPR006694">
    <property type="entry name" value="Fatty_acid_hydroxylase"/>
</dbReference>
<evidence type="ECO:0000256" key="1">
    <source>
        <dbReference type="ARBA" id="ARBA00004370"/>
    </source>
</evidence>
<dbReference type="PANTHER" id="PTHR11863">
    <property type="entry name" value="STEROL DESATURASE"/>
    <property type="match status" value="1"/>
</dbReference>
<keyword evidence="5 6" id="KW-0472">Membrane</keyword>
<proteinExistence type="inferred from homology"/>
<comment type="subcellular location">
    <subcellularLocation>
        <location evidence="1">Membrane</location>
    </subcellularLocation>
</comment>
<dbReference type="GO" id="GO:0016020">
    <property type="term" value="C:membrane"/>
    <property type="evidence" value="ECO:0007669"/>
    <property type="project" value="UniProtKB-SubCell"/>
</dbReference>
<gene>
    <name evidence="8" type="ORF">AABB24_004183</name>
</gene>
<dbReference type="InterPro" id="IPR050307">
    <property type="entry name" value="Sterol_Desaturase_Related"/>
</dbReference>
<sequence length="186" mass="21753">MEDYLKVFVEETSFYNRLVLGTLLPESWWAPLPHLLQGWLHEAILSKEAMVLQISVAMKAMPWYCVLPSLSEYLIENGWTKCFARISDVEWLTYFINTAIYLVIIEFGIYWMHKLMHDIKPLYKYLHSTHHIYNKQNTLSPFAGMALHPLDGVLEAMPHVVALFVVPMHFTTHIPYGLLIFMTAYM</sequence>
<name>A0ABD2VBP3_9SOLN</name>
<evidence type="ECO:0000313" key="8">
    <source>
        <dbReference type="EMBL" id="KAL3378129.1"/>
    </source>
</evidence>
<dbReference type="Pfam" id="PF04116">
    <property type="entry name" value="FA_hydroxylase"/>
    <property type="match status" value="1"/>
</dbReference>
<evidence type="ECO:0000256" key="5">
    <source>
        <dbReference type="ARBA" id="ARBA00023136"/>
    </source>
</evidence>
<keyword evidence="9" id="KW-1185">Reference proteome</keyword>
<feature type="domain" description="Fatty acid hydroxylase" evidence="7">
    <location>
        <begin position="99"/>
        <end position="183"/>
    </location>
</feature>
<evidence type="ECO:0000259" key="7">
    <source>
        <dbReference type="Pfam" id="PF04116"/>
    </source>
</evidence>
<protein>
    <recommendedName>
        <fullName evidence="7">Fatty acid hydroxylase domain-containing protein</fullName>
    </recommendedName>
</protein>
<accession>A0ABD2VBP3</accession>
<evidence type="ECO:0000256" key="2">
    <source>
        <dbReference type="ARBA" id="ARBA00009324"/>
    </source>
</evidence>
<feature type="transmembrane region" description="Helical" evidence="6">
    <location>
        <begin position="91"/>
        <end position="112"/>
    </location>
</feature>
<comment type="similarity">
    <text evidence="2">Belongs to the sterol desaturase family.</text>
</comment>
<comment type="caution">
    <text evidence="8">The sequence shown here is derived from an EMBL/GenBank/DDBJ whole genome shotgun (WGS) entry which is preliminary data.</text>
</comment>
<evidence type="ECO:0000256" key="3">
    <source>
        <dbReference type="ARBA" id="ARBA00022692"/>
    </source>
</evidence>
<keyword evidence="4 6" id="KW-1133">Transmembrane helix</keyword>
<evidence type="ECO:0000256" key="6">
    <source>
        <dbReference type="SAM" id="Phobius"/>
    </source>
</evidence>
<evidence type="ECO:0000313" key="9">
    <source>
        <dbReference type="Proteomes" id="UP001627284"/>
    </source>
</evidence>
<keyword evidence="3 6" id="KW-0812">Transmembrane</keyword>
<dbReference type="Proteomes" id="UP001627284">
    <property type="component" value="Unassembled WGS sequence"/>
</dbReference>
<dbReference type="AlphaFoldDB" id="A0ABD2VBP3"/>